<feature type="binding site" evidence="11">
    <location>
        <position position="700"/>
    </location>
    <ligand>
        <name>Zn(2+)</name>
        <dbReference type="ChEBI" id="CHEBI:29105"/>
    </ligand>
</feature>
<dbReference type="HAMAP" id="MF_00036_B">
    <property type="entry name" value="Ala_tRNA_synth_B"/>
    <property type="match status" value="1"/>
</dbReference>
<feature type="binding site" evidence="11">
    <location>
        <position position="704"/>
    </location>
    <ligand>
        <name>Zn(2+)</name>
        <dbReference type="ChEBI" id="CHEBI:29105"/>
    </ligand>
</feature>
<dbReference type="GO" id="GO:0002161">
    <property type="term" value="F:aminoacyl-tRNA deacylase activity"/>
    <property type="evidence" value="ECO:0007669"/>
    <property type="project" value="TreeGrafter"/>
</dbReference>
<dbReference type="CDD" id="cd00673">
    <property type="entry name" value="AlaRS_core"/>
    <property type="match status" value="1"/>
</dbReference>
<name>A0A1G7MVP2_9SPHI</name>
<keyword evidence="3 11" id="KW-0436">Ligase</keyword>
<dbReference type="FunFam" id="3.30.980.10:FF:000004">
    <property type="entry name" value="Alanine--tRNA ligase, cytoplasmic"/>
    <property type="match status" value="1"/>
</dbReference>
<dbReference type="FunFam" id="3.30.930.10:FF:000011">
    <property type="entry name" value="Alanine--tRNA ligase, cytoplasmic"/>
    <property type="match status" value="1"/>
</dbReference>
<dbReference type="NCBIfam" id="TIGR00344">
    <property type="entry name" value="alaS"/>
    <property type="match status" value="1"/>
</dbReference>
<dbReference type="InterPro" id="IPR023033">
    <property type="entry name" value="Ala_tRNA_ligase_euk/bac"/>
</dbReference>
<keyword evidence="10 11" id="KW-0030">Aminoacyl-tRNA synthetase</keyword>
<keyword evidence="8 11" id="KW-0694">RNA-binding</keyword>
<keyword evidence="14" id="KW-1185">Reference proteome</keyword>
<dbReference type="GO" id="GO:0004813">
    <property type="term" value="F:alanine-tRNA ligase activity"/>
    <property type="evidence" value="ECO:0007669"/>
    <property type="project" value="UniProtKB-UniRule"/>
</dbReference>
<keyword evidence="4 11" id="KW-0479">Metal-binding</keyword>
<keyword evidence="7 11" id="KW-0067">ATP-binding</keyword>
<evidence type="ECO:0000256" key="1">
    <source>
        <dbReference type="ARBA" id="ARBA00008226"/>
    </source>
</evidence>
<evidence type="ECO:0000256" key="10">
    <source>
        <dbReference type="ARBA" id="ARBA00023146"/>
    </source>
</evidence>
<evidence type="ECO:0000256" key="11">
    <source>
        <dbReference type="HAMAP-Rule" id="MF_00036"/>
    </source>
</evidence>
<dbReference type="Gene3D" id="3.30.980.10">
    <property type="entry name" value="Threonyl-trna Synthetase, Chain A, domain 2"/>
    <property type="match status" value="1"/>
</dbReference>
<dbReference type="SUPFAM" id="SSF50447">
    <property type="entry name" value="Translation proteins"/>
    <property type="match status" value="1"/>
</dbReference>
<evidence type="ECO:0000256" key="2">
    <source>
        <dbReference type="ARBA" id="ARBA00022555"/>
    </source>
</evidence>
<dbReference type="PANTHER" id="PTHR11777">
    <property type="entry name" value="ALANYL-TRNA SYNTHETASE"/>
    <property type="match status" value="1"/>
</dbReference>
<comment type="cofactor">
    <cofactor evidence="11">
        <name>Zn(2+)</name>
        <dbReference type="ChEBI" id="CHEBI:29105"/>
    </cofactor>
    <text evidence="11">Binds 1 zinc ion per subunit.</text>
</comment>
<dbReference type="EC" id="6.1.1.7" evidence="11"/>
<dbReference type="GO" id="GO:0006419">
    <property type="term" value="P:alanyl-tRNA aminoacylation"/>
    <property type="evidence" value="ECO:0007669"/>
    <property type="project" value="UniProtKB-UniRule"/>
</dbReference>
<dbReference type="PROSITE" id="PS50860">
    <property type="entry name" value="AA_TRNA_LIGASE_II_ALA"/>
    <property type="match status" value="1"/>
</dbReference>
<evidence type="ECO:0000256" key="4">
    <source>
        <dbReference type="ARBA" id="ARBA00022723"/>
    </source>
</evidence>
<dbReference type="InterPro" id="IPR009000">
    <property type="entry name" value="Transl_B-barrel_sf"/>
</dbReference>
<keyword evidence="11" id="KW-0963">Cytoplasm</keyword>
<dbReference type="PANTHER" id="PTHR11777:SF9">
    <property type="entry name" value="ALANINE--TRNA LIGASE, CYTOPLASMIC"/>
    <property type="match status" value="1"/>
</dbReference>
<proteinExistence type="inferred from homology"/>
<dbReference type="InterPro" id="IPR018162">
    <property type="entry name" value="Ala-tRNA-ligase_IIc_anticod-bd"/>
</dbReference>
<dbReference type="Pfam" id="PF02272">
    <property type="entry name" value="DHHA1"/>
    <property type="match status" value="1"/>
</dbReference>
<reference evidence="14" key="1">
    <citation type="submission" date="2016-10" db="EMBL/GenBank/DDBJ databases">
        <authorList>
            <person name="Varghese N."/>
            <person name="Submissions S."/>
        </authorList>
    </citation>
    <scope>NUCLEOTIDE SEQUENCE [LARGE SCALE GENOMIC DNA]</scope>
    <source>
        <strain evidence="14">Gh-67</strain>
    </source>
</reference>
<comment type="catalytic activity">
    <reaction evidence="11">
        <text>tRNA(Ala) + L-alanine + ATP = L-alanyl-tRNA(Ala) + AMP + diphosphate</text>
        <dbReference type="Rhea" id="RHEA:12540"/>
        <dbReference type="Rhea" id="RHEA-COMP:9657"/>
        <dbReference type="Rhea" id="RHEA-COMP:9923"/>
        <dbReference type="ChEBI" id="CHEBI:30616"/>
        <dbReference type="ChEBI" id="CHEBI:33019"/>
        <dbReference type="ChEBI" id="CHEBI:57972"/>
        <dbReference type="ChEBI" id="CHEBI:78442"/>
        <dbReference type="ChEBI" id="CHEBI:78497"/>
        <dbReference type="ChEBI" id="CHEBI:456215"/>
        <dbReference type="EC" id="6.1.1.7"/>
    </reaction>
</comment>
<dbReference type="Proteomes" id="UP000199705">
    <property type="component" value="Unassembled WGS sequence"/>
</dbReference>
<protein>
    <recommendedName>
        <fullName evidence="11">Alanine--tRNA ligase</fullName>
        <ecNumber evidence="11">6.1.1.7</ecNumber>
    </recommendedName>
    <alternativeName>
        <fullName evidence="11">Alanyl-tRNA synthetase</fullName>
        <shortName evidence="11">AlaRS</shortName>
    </alternativeName>
</protein>
<dbReference type="InterPro" id="IPR018165">
    <property type="entry name" value="Ala-tRNA-synth_IIc_core"/>
</dbReference>
<keyword evidence="2 11" id="KW-0820">tRNA-binding</keyword>
<evidence type="ECO:0000256" key="3">
    <source>
        <dbReference type="ARBA" id="ARBA00022598"/>
    </source>
</evidence>
<dbReference type="FunFam" id="3.10.310.40:FF:000001">
    <property type="entry name" value="Alanine--tRNA ligase"/>
    <property type="match status" value="1"/>
</dbReference>
<dbReference type="InterPro" id="IPR012947">
    <property type="entry name" value="tRNA_SAD"/>
</dbReference>
<feature type="domain" description="Alanyl-transfer RNA synthetases family profile" evidence="12">
    <location>
        <begin position="1"/>
        <end position="743"/>
    </location>
</feature>
<dbReference type="AlphaFoldDB" id="A0A1G7MVP2"/>
<organism evidence="13 14">
    <name type="scientific">Mucilaginibacter gossypii</name>
    <dbReference type="NCBI Taxonomy" id="551996"/>
    <lineage>
        <taxon>Bacteria</taxon>
        <taxon>Pseudomonadati</taxon>
        <taxon>Bacteroidota</taxon>
        <taxon>Sphingobacteriia</taxon>
        <taxon>Sphingobacteriales</taxon>
        <taxon>Sphingobacteriaceae</taxon>
        <taxon>Mucilaginibacter</taxon>
    </lineage>
</organism>
<evidence type="ECO:0000256" key="6">
    <source>
        <dbReference type="ARBA" id="ARBA00022833"/>
    </source>
</evidence>
<dbReference type="SMART" id="SM00863">
    <property type="entry name" value="tRNA_SAD"/>
    <property type="match status" value="1"/>
</dbReference>
<gene>
    <name evidence="11" type="primary">alaS</name>
    <name evidence="13" type="ORF">SAMN05192573_10160</name>
</gene>
<dbReference type="EMBL" id="FNCG01000001">
    <property type="protein sequence ID" value="SDF65895.1"/>
    <property type="molecule type" value="Genomic_DNA"/>
</dbReference>
<dbReference type="InterPro" id="IPR050058">
    <property type="entry name" value="Ala-tRNA_ligase"/>
</dbReference>
<comment type="domain">
    <text evidence="11">Consists of three domains; the N-terminal catalytic domain, the editing domain and the C-terminal C-Ala domain. The editing domain removes incorrectly charged amino acids, while the C-Ala domain, along with tRNA(Ala), serves as a bridge to cooperatively bring together the editing and aminoacylation centers thus stimulating deacylation of misacylated tRNAs.</text>
</comment>
<evidence type="ECO:0000256" key="9">
    <source>
        <dbReference type="ARBA" id="ARBA00022917"/>
    </source>
</evidence>
<dbReference type="SUPFAM" id="SSF55681">
    <property type="entry name" value="Class II aaRS and biotin synthetases"/>
    <property type="match status" value="1"/>
</dbReference>
<dbReference type="PRINTS" id="PR00980">
    <property type="entry name" value="TRNASYNTHALA"/>
</dbReference>
<dbReference type="InterPro" id="IPR003156">
    <property type="entry name" value="DHHA1_dom"/>
</dbReference>
<comment type="function">
    <text evidence="11">Catalyzes the attachment of alanine to tRNA(Ala) in a two-step reaction: alanine is first activated by ATP to form Ala-AMP and then transferred to the acceptor end of tRNA(Ala). Also edits incorrectly charged Ser-tRNA(Ala) and Gly-tRNA(Ala) via its editing domain.</text>
</comment>
<accession>A0A1G7MVP2</accession>
<sequence>MTATEIRQAFLDFFVSKGHTIVPSAPIVIKNDPTLMFTNAGMNQFKDIFLGEAAPKAPRVADTQRCLRVSGKHNDLEEVGIDTYHHTMFEMLGNWSFGDYFKKEAIAWSWELLTEVYKLPKDRLYVTYFEGDEKEGLEADSETYELWKQYVAEDHILRGNKKDNFWEMGETGPCGPCSEIHFDSRPDNERAEVNGATLVNADHDQVIEIWNDVFMQFNRLKGGVLQPLPNKHVDTGMGFERLVRVLQGKTSNYDTDVFQPMIQFIAEKSGKKYNSAAKPGDADWNDAVAMRVLADHIRAISFAIADGQLPASNKAGYVIRRILRRAVRYSYQTLGFKEPFFNQLVPLLAEQFKGVFNNLFEQKDFVQKVILEEEVSFLRTLGSGINKFNEYVKKQNERFSTPSTYGKTVSFPVSGKLYDNHDGNPKMIVGEFAFELSDTDGFPIDLTDLMAREIGWTVDIKKFNEELIKQKERSRAATAIDTGDWIVLKGDESVEFTGYDETESIAHIVKYRKVTAKGKEQYQLVLDKTPFYAESGGQVGDKGELVFPDGEIILVTDTKKENGLIVHFTDKLPQDIDDALTAIVDPALRSQTNGNHSATHLLHAAMKQVLGSHVNQKGSLVNADYLRFDFSHFAKVTDEELAQIEAIVNQKVRENIPLKEERSVLYAEAISSGVTALFGEKYSEYVRVITFDDNFSKELCGGTHVKATGQIGFFKIIAESAVAAGVRRIEAITGVAAEKYIVTQNALVNQLKELLKNPKDLSKSVEGLLDENAKLKKEIEKSILEKSSGLKTELAQKAEAIGDINFIAQKVALPNADAVKNLAYQLKDIVSNLFLVLVADFDGKPSITVMIAENLVKEKGLHAGNIVKELAKEVKGGGGGQPFFATAGGSDVSGLDKVLMKARSFAG</sequence>
<keyword evidence="6 11" id="KW-0862">Zinc</keyword>
<dbReference type="InterPro" id="IPR045864">
    <property type="entry name" value="aa-tRNA-synth_II/BPL/LPL"/>
</dbReference>
<feature type="binding site" evidence="11">
    <location>
        <position position="596"/>
    </location>
    <ligand>
        <name>Zn(2+)</name>
        <dbReference type="ChEBI" id="CHEBI:29105"/>
    </ligand>
</feature>
<dbReference type="SUPFAM" id="SSF55186">
    <property type="entry name" value="ThrRS/AlaRS common domain"/>
    <property type="match status" value="1"/>
</dbReference>
<dbReference type="Pfam" id="PF01411">
    <property type="entry name" value="tRNA-synt_2c"/>
    <property type="match status" value="1"/>
</dbReference>
<keyword evidence="9 11" id="KW-0648">Protein biosynthesis</keyword>
<dbReference type="Pfam" id="PF07973">
    <property type="entry name" value="tRNA_SAD"/>
    <property type="match status" value="1"/>
</dbReference>
<dbReference type="Gene3D" id="3.10.310.40">
    <property type="match status" value="1"/>
</dbReference>
<feature type="binding site" evidence="11">
    <location>
        <position position="600"/>
    </location>
    <ligand>
        <name>Zn(2+)</name>
        <dbReference type="ChEBI" id="CHEBI:29105"/>
    </ligand>
</feature>
<evidence type="ECO:0000256" key="5">
    <source>
        <dbReference type="ARBA" id="ARBA00022741"/>
    </source>
</evidence>
<evidence type="ECO:0000256" key="7">
    <source>
        <dbReference type="ARBA" id="ARBA00022840"/>
    </source>
</evidence>
<dbReference type="Gene3D" id="2.40.30.130">
    <property type="match status" value="1"/>
</dbReference>
<dbReference type="Gene3D" id="3.30.54.20">
    <property type="match status" value="1"/>
</dbReference>
<evidence type="ECO:0000313" key="13">
    <source>
        <dbReference type="EMBL" id="SDF65895.1"/>
    </source>
</evidence>
<dbReference type="InterPro" id="IPR018163">
    <property type="entry name" value="Thr/Ala-tRNA-synth_IIc_edit"/>
</dbReference>
<dbReference type="RefSeq" id="WP_091162156.1">
    <property type="nucleotide sequence ID" value="NZ_FNCG01000001.1"/>
</dbReference>
<comment type="subcellular location">
    <subcellularLocation>
        <location evidence="11">Cytoplasm</location>
    </subcellularLocation>
</comment>
<evidence type="ECO:0000256" key="8">
    <source>
        <dbReference type="ARBA" id="ARBA00022884"/>
    </source>
</evidence>
<dbReference type="GO" id="GO:0000049">
    <property type="term" value="F:tRNA binding"/>
    <property type="evidence" value="ECO:0007669"/>
    <property type="project" value="UniProtKB-KW"/>
</dbReference>
<dbReference type="GO" id="GO:0005524">
    <property type="term" value="F:ATP binding"/>
    <property type="evidence" value="ECO:0007669"/>
    <property type="project" value="UniProtKB-UniRule"/>
</dbReference>
<dbReference type="InterPro" id="IPR018164">
    <property type="entry name" value="Ala-tRNA-synth_IIc_N"/>
</dbReference>
<dbReference type="Gene3D" id="3.30.930.10">
    <property type="entry name" value="Bira Bifunctional Protein, Domain 2"/>
    <property type="match status" value="1"/>
</dbReference>
<evidence type="ECO:0000313" key="14">
    <source>
        <dbReference type="Proteomes" id="UP000199705"/>
    </source>
</evidence>
<dbReference type="InterPro" id="IPR002318">
    <property type="entry name" value="Ala-tRNA-lgiase_IIc"/>
</dbReference>
<dbReference type="SUPFAM" id="SSF101353">
    <property type="entry name" value="Putative anticodon-binding domain of alanyl-tRNA synthetase (AlaRS)"/>
    <property type="match status" value="1"/>
</dbReference>
<keyword evidence="5 11" id="KW-0547">Nucleotide-binding</keyword>
<comment type="similarity">
    <text evidence="1 11">Belongs to the class-II aminoacyl-tRNA synthetase family.</text>
</comment>
<dbReference type="STRING" id="551996.SAMN05192573_10160"/>
<dbReference type="GO" id="GO:0008270">
    <property type="term" value="F:zinc ion binding"/>
    <property type="evidence" value="ECO:0007669"/>
    <property type="project" value="UniProtKB-UniRule"/>
</dbReference>
<dbReference type="GO" id="GO:0005737">
    <property type="term" value="C:cytoplasm"/>
    <property type="evidence" value="ECO:0007669"/>
    <property type="project" value="UniProtKB-SubCell"/>
</dbReference>
<evidence type="ECO:0000259" key="12">
    <source>
        <dbReference type="PROSITE" id="PS50860"/>
    </source>
</evidence>